<dbReference type="PANTHER" id="PTHR32125">
    <property type="entry name" value="2-C-METHYL-D-ERYTHRITOL 4-PHOSPHATE CYTIDYLYLTRANSFERASE, CHLOROPLASTIC"/>
    <property type="match status" value="1"/>
</dbReference>
<gene>
    <name evidence="3" type="ORF">SAMN02910377_01936</name>
</gene>
<dbReference type="SUPFAM" id="SSF53448">
    <property type="entry name" value="Nucleotide-diphospho-sugar transferases"/>
    <property type="match status" value="1"/>
</dbReference>
<dbReference type="PANTHER" id="PTHR32125:SF8">
    <property type="entry name" value="RIBITOL-5-PHOSPHATE CYTIDYLYLTRANSFERASE"/>
    <property type="match status" value="1"/>
</dbReference>
<dbReference type="GO" id="GO:0050518">
    <property type="term" value="F:2-C-methyl-D-erythritol 4-phosphate cytidylyltransferase activity"/>
    <property type="evidence" value="ECO:0007669"/>
    <property type="project" value="TreeGrafter"/>
</dbReference>
<accession>A0A1H7K8S8</accession>
<dbReference type="Gene3D" id="3.90.550.10">
    <property type="entry name" value="Spore Coat Polysaccharide Biosynthesis Protein SpsA, Chain A"/>
    <property type="match status" value="1"/>
</dbReference>
<dbReference type="CDD" id="cd02516">
    <property type="entry name" value="CDP-ME_synthetase"/>
    <property type="match status" value="1"/>
</dbReference>
<dbReference type="InterPro" id="IPR029044">
    <property type="entry name" value="Nucleotide-diphossugar_trans"/>
</dbReference>
<organism evidence="3 4">
    <name type="scientific">Pseudobutyrivibrio ruminis</name>
    <dbReference type="NCBI Taxonomy" id="46206"/>
    <lineage>
        <taxon>Bacteria</taxon>
        <taxon>Bacillati</taxon>
        <taxon>Bacillota</taxon>
        <taxon>Clostridia</taxon>
        <taxon>Lachnospirales</taxon>
        <taxon>Lachnospiraceae</taxon>
        <taxon>Pseudobutyrivibrio</taxon>
    </lineage>
</organism>
<dbReference type="EMBL" id="FNZX01000012">
    <property type="protein sequence ID" value="SEK83152.1"/>
    <property type="molecule type" value="Genomic_DNA"/>
</dbReference>
<dbReference type="InterPro" id="IPR034683">
    <property type="entry name" value="IspD/TarI"/>
</dbReference>
<dbReference type="InterPro" id="IPR050088">
    <property type="entry name" value="IspD/TarI_cytidylyltransf_bact"/>
</dbReference>
<reference evidence="4" key="1">
    <citation type="submission" date="2016-10" db="EMBL/GenBank/DDBJ databases">
        <authorList>
            <person name="Varghese N."/>
        </authorList>
    </citation>
    <scope>NUCLEOTIDE SEQUENCE [LARGE SCALE GENOMIC DNA]</scope>
    <source>
        <strain evidence="4">ACV-9</strain>
    </source>
</reference>
<evidence type="ECO:0000313" key="3">
    <source>
        <dbReference type="EMBL" id="SEK83152.1"/>
    </source>
</evidence>
<dbReference type="Pfam" id="PF01128">
    <property type="entry name" value="IspD"/>
    <property type="match status" value="1"/>
</dbReference>
<keyword evidence="1 3" id="KW-0808">Transferase</keyword>
<keyword evidence="4" id="KW-1185">Reference proteome</keyword>
<dbReference type="Proteomes" id="UP000182321">
    <property type="component" value="Unassembled WGS sequence"/>
</dbReference>
<dbReference type="AlphaFoldDB" id="A0A1H7K8S8"/>
<keyword evidence="2 3" id="KW-0548">Nucleotidyltransferase</keyword>
<evidence type="ECO:0000313" key="4">
    <source>
        <dbReference type="Proteomes" id="UP000182321"/>
    </source>
</evidence>
<proteinExistence type="predicted"/>
<protein>
    <submittedName>
        <fullName evidence="3">2-C-methyl-D-erythritol 4-phosphate cytidylyltransferase</fullName>
    </submittedName>
</protein>
<name>A0A1H7K8S8_9FIRM</name>
<evidence type="ECO:0000256" key="1">
    <source>
        <dbReference type="ARBA" id="ARBA00022679"/>
    </source>
</evidence>
<dbReference type="RefSeq" id="WP_074791416.1">
    <property type="nucleotide sequence ID" value="NZ_FNZX01000012.1"/>
</dbReference>
<sequence length="233" mass="26122">MNIAILLSGGTGSRLGSQKPKQYLDVEGKPIIMYCMETLEKSELIHKIQIVAHDEWVDLIKYWAAQYGVEDKICGFSKPGENRQLSIYNGLKDIRNFASDDDNVFIHDAARPNLRLSTIQDSFEAISGYDGVIPVLPMKDTVYLSKDGLEIDSLLNRQEIFAGQAPETFVYGKYLEANERLVNSGEIMKINGSTEPAVMAGMKMHMIVGDEGNFKITTSDDLERFTEQIKAMK</sequence>
<evidence type="ECO:0000256" key="2">
    <source>
        <dbReference type="ARBA" id="ARBA00022695"/>
    </source>
</evidence>